<dbReference type="FunCoup" id="A0A3N4KXT4">
    <property type="interactions" value="138"/>
</dbReference>
<proteinExistence type="predicted"/>
<organism evidence="3 4">
    <name type="scientific">Morchella conica CCBAS932</name>
    <dbReference type="NCBI Taxonomy" id="1392247"/>
    <lineage>
        <taxon>Eukaryota</taxon>
        <taxon>Fungi</taxon>
        <taxon>Dikarya</taxon>
        <taxon>Ascomycota</taxon>
        <taxon>Pezizomycotina</taxon>
        <taxon>Pezizomycetes</taxon>
        <taxon>Pezizales</taxon>
        <taxon>Morchellaceae</taxon>
        <taxon>Morchella</taxon>
    </lineage>
</organism>
<name>A0A3N4KXT4_9PEZI</name>
<dbReference type="InParanoid" id="A0A3N4KXT4"/>
<feature type="domain" description="Chalcone isomerase" evidence="2">
    <location>
        <begin position="117"/>
        <end position="330"/>
    </location>
</feature>
<evidence type="ECO:0000313" key="3">
    <source>
        <dbReference type="EMBL" id="RPB15383.1"/>
    </source>
</evidence>
<keyword evidence="4" id="KW-1185">Reference proteome</keyword>
<dbReference type="AlphaFoldDB" id="A0A3N4KXT4"/>
<dbReference type="PANTHER" id="PTHR47284">
    <property type="entry name" value="FATTY-ACID-BINDING PROTEIN 2"/>
    <property type="match status" value="1"/>
</dbReference>
<feature type="region of interest" description="Disordered" evidence="1">
    <location>
        <begin position="1"/>
        <end position="30"/>
    </location>
</feature>
<evidence type="ECO:0000259" key="2">
    <source>
        <dbReference type="Pfam" id="PF16035"/>
    </source>
</evidence>
<accession>A0A3N4KXT4</accession>
<evidence type="ECO:0000313" key="4">
    <source>
        <dbReference type="Proteomes" id="UP000277580"/>
    </source>
</evidence>
<dbReference type="EMBL" id="ML119113">
    <property type="protein sequence ID" value="RPB15383.1"/>
    <property type="molecule type" value="Genomic_DNA"/>
</dbReference>
<dbReference type="Pfam" id="PF16035">
    <property type="entry name" value="Chalcone_2"/>
    <property type="match status" value="1"/>
</dbReference>
<gene>
    <name evidence="3" type="ORF">P167DRAFT_518541</name>
</gene>
<dbReference type="InterPro" id="IPR016087">
    <property type="entry name" value="Chalcone_isomerase"/>
</dbReference>
<dbReference type="InterPro" id="IPR036298">
    <property type="entry name" value="Chalcone_isomerase_sf"/>
</dbReference>
<sequence length="349" mass="36613">MFTPRPLLRSLPRGLRLTPPHPTPASIRSDLAAHKRRQTTLIVCAALSMSALWFLATSIDIDLAHKTESPPGTTPAIKPGTPVILHSAAEKAAGVELVPSGTTSVPAFPKTLRLGGTEYALVGLGIRTVSFLGIEVYVVGVYVAAGDLATVQAALARRVGEGVTAATEGGRDVLRGELAVEGEAFWQGLLVGAEGAPGVRSVLRIVPTRNTDYQHLRDGWIRGIQSRTSKNAAYDDEAFSHALTSFKQAFGQKKSVPKQKTLLLVRDAHGGLECLFDPTGRNDGRVGGDADKDAVVVLGSVADGRLSTALWMCYVGAGKVASEPARKSVVEGLLALVERPVGTVGGGMA</sequence>
<dbReference type="OrthoDB" id="18193at2759"/>
<protein>
    <recommendedName>
        <fullName evidence="2">Chalcone isomerase domain-containing protein</fullName>
    </recommendedName>
</protein>
<dbReference type="STRING" id="1392247.A0A3N4KXT4"/>
<dbReference type="SMR" id="A0A3N4KXT4"/>
<dbReference type="GO" id="GO:0016872">
    <property type="term" value="F:intramolecular lyase activity"/>
    <property type="evidence" value="ECO:0007669"/>
    <property type="project" value="InterPro"/>
</dbReference>
<dbReference type="PANTHER" id="PTHR47284:SF3">
    <property type="entry name" value="FATTY-ACID-BINDING PROTEIN 2"/>
    <property type="match status" value="1"/>
</dbReference>
<dbReference type="Proteomes" id="UP000277580">
    <property type="component" value="Unassembled WGS sequence"/>
</dbReference>
<dbReference type="InterPro" id="IPR016088">
    <property type="entry name" value="Chalcone_isomerase_3-sand"/>
</dbReference>
<dbReference type="Gene3D" id="3.50.70.10">
    <property type="match status" value="1"/>
</dbReference>
<evidence type="ECO:0000256" key="1">
    <source>
        <dbReference type="SAM" id="MobiDB-lite"/>
    </source>
</evidence>
<dbReference type="SUPFAM" id="SSF54626">
    <property type="entry name" value="Chalcone isomerase"/>
    <property type="match status" value="1"/>
</dbReference>
<reference evidence="3 4" key="1">
    <citation type="journal article" date="2018" name="Nat. Ecol. Evol.">
        <title>Pezizomycetes genomes reveal the molecular basis of ectomycorrhizal truffle lifestyle.</title>
        <authorList>
            <person name="Murat C."/>
            <person name="Payen T."/>
            <person name="Noel B."/>
            <person name="Kuo A."/>
            <person name="Morin E."/>
            <person name="Chen J."/>
            <person name="Kohler A."/>
            <person name="Krizsan K."/>
            <person name="Balestrini R."/>
            <person name="Da Silva C."/>
            <person name="Montanini B."/>
            <person name="Hainaut M."/>
            <person name="Levati E."/>
            <person name="Barry K.W."/>
            <person name="Belfiori B."/>
            <person name="Cichocki N."/>
            <person name="Clum A."/>
            <person name="Dockter R.B."/>
            <person name="Fauchery L."/>
            <person name="Guy J."/>
            <person name="Iotti M."/>
            <person name="Le Tacon F."/>
            <person name="Lindquist E.A."/>
            <person name="Lipzen A."/>
            <person name="Malagnac F."/>
            <person name="Mello A."/>
            <person name="Molinier V."/>
            <person name="Miyauchi S."/>
            <person name="Poulain J."/>
            <person name="Riccioni C."/>
            <person name="Rubini A."/>
            <person name="Sitrit Y."/>
            <person name="Splivallo R."/>
            <person name="Traeger S."/>
            <person name="Wang M."/>
            <person name="Zifcakova L."/>
            <person name="Wipf D."/>
            <person name="Zambonelli A."/>
            <person name="Paolocci F."/>
            <person name="Nowrousian M."/>
            <person name="Ottonello S."/>
            <person name="Baldrian P."/>
            <person name="Spatafora J.W."/>
            <person name="Henrissat B."/>
            <person name="Nagy L.G."/>
            <person name="Aury J.M."/>
            <person name="Wincker P."/>
            <person name="Grigoriev I.V."/>
            <person name="Bonfante P."/>
            <person name="Martin F.M."/>
        </authorList>
    </citation>
    <scope>NUCLEOTIDE SEQUENCE [LARGE SCALE GENOMIC DNA]</scope>
    <source>
        <strain evidence="3 4">CCBAS932</strain>
    </source>
</reference>
<feature type="compositionally biased region" description="Low complexity" evidence="1">
    <location>
        <begin position="1"/>
        <end position="18"/>
    </location>
</feature>